<feature type="region of interest" description="Disordered" evidence="6">
    <location>
        <begin position="1"/>
        <end position="23"/>
    </location>
</feature>
<feature type="binding site" evidence="4">
    <location>
        <begin position="246"/>
        <end position="253"/>
    </location>
    <ligand>
        <name>ATP</name>
        <dbReference type="ChEBI" id="CHEBI:30616"/>
    </ligand>
</feature>
<dbReference type="PROSITE" id="PS00411">
    <property type="entry name" value="KINESIN_MOTOR_1"/>
    <property type="match status" value="1"/>
</dbReference>
<evidence type="ECO:0000256" key="4">
    <source>
        <dbReference type="PROSITE-ProRule" id="PRU00283"/>
    </source>
</evidence>
<dbReference type="InterPro" id="IPR027417">
    <property type="entry name" value="P-loop_NTPase"/>
</dbReference>
<dbReference type="PROSITE" id="PS50067">
    <property type="entry name" value="KINESIN_MOTOR_2"/>
    <property type="match status" value="1"/>
</dbReference>
<proteinExistence type="inferred from homology"/>
<feature type="compositionally biased region" description="Basic and acidic residues" evidence="6">
    <location>
        <begin position="533"/>
        <end position="548"/>
    </location>
</feature>
<dbReference type="AlphaFoldDB" id="A0A9R0JLC8"/>
<dbReference type="GO" id="GO:0005524">
    <property type="term" value="F:ATP binding"/>
    <property type="evidence" value="ECO:0007669"/>
    <property type="project" value="UniProtKB-UniRule"/>
</dbReference>
<accession>A0A9R0JLC8</accession>
<dbReference type="SMART" id="SM00129">
    <property type="entry name" value="KISc"/>
    <property type="match status" value="1"/>
</dbReference>
<evidence type="ECO:0000256" key="3">
    <source>
        <dbReference type="ARBA" id="ARBA00023175"/>
    </source>
</evidence>
<dbReference type="SUPFAM" id="SSF52540">
    <property type="entry name" value="P-loop containing nucleoside triphosphate hydrolases"/>
    <property type="match status" value="1"/>
</dbReference>
<comment type="similarity">
    <text evidence="4 5">Belongs to the TRAFAC class myosin-kinesin ATPase superfamily. Kinesin family.</text>
</comment>
<dbReference type="PRINTS" id="PR00380">
    <property type="entry name" value="KINESINHEAVY"/>
</dbReference>
<evidence type="ECO:0000259" key="7">
    <source>
        <dbReference type="PROSITE" id="PS50067"/>
    </source>
</evidence>
<dbReference type="CDD" id="cd01367">
    <property type="entry name" value="KISc_KIF2_like"/>
    <property type="match status" value="1"/>
</dbReference>
<keyword evidence="5" id="KW-0493">Microtubule</keyword>
<dbReference type="InterPro" id="IPR036961">
    <property type="entry name" value="Kinesin_motor_dom_sf"/>
</dbReference>
<keyword evidence="2 4" id="KW-0067">ATP-binding</keyword>
<feature type="region of interest" description="Disordered" evidence="6">
    <location>
        <begin position="479"/>
        <end position="558"/>
    </location>
</feature>
<feature type="compositionally biased region" description="Low complexity" evidence="6">
    <location>
        <begin position="499"/>
        <end position="514"/>
    </location>
</feature>
<dbReference type="InterPro" id="IPR027640">
    <property type="entry name" value="Kinesin-like_fam"/>
</dbReference>
<dbReference type="GO" id="GO:0007019">
    <property type="term" value="P:microtubule depolymerization"/>
    <property type="evidence" value="ECO:0000318"/>
    <property type="project" value="GO_Central"/>
</dbReference>
<dbReference type="GO" id="GO:0003777">
    <property type="term" value="F:microtubule motor activity"/>
    <property type="evidence" value="ECO:0000318"/>
    <property type="project" value="GO_Central"/>
</dbReference>
<evidence type="ECO:0000256" key="5">
    <source>
        <dbReference type="RuleBase" id="RU000394"/>
    </source>
</evidence>
<dbReference type="GO" id="GO:0007018">
    <property type="term" value="P:microtubule-based movement"/>
    <property type="evidence" value="ECO:0007669"/>
    <property type="project" value="InterPro"/>
</dbReference>
<gene>
    <name evidence="9" type="primary">LOC110778325</name>
</gene>
<dbReference type="GeneID" id="110778325"/>
<dbReference type="InterPro" id="IPR001752">
    <property type="entry name" value="Kinesin_motor_dom"/>
</dbReference>
<evidence type="ECO:0000256" key="1">
    <source>
        <dbReference type="ARBA" id="ARBA00022741"/>
    </source>
</evidence>
<dbReference type="InterPro" id="IPR019821">
    <property type="entry name" value="Kinesin_motor_CS"/>
</dbReference>
<dbReference type="RefSeq" id="XP_021838583.2">
    <property type="nucleotide sequence ID" value="XM_021982891.2"/>
</dbReference>
<reference evidence="8" key="1">
    <citation type="journal article" date="2021" name="Nat. Commun.">
        <title>Genomic analyses provide insights into spinach domestication and the genetic basis of agronomic traits.</title>
        <authorList>
            <person name="Cai X."/>
            <person name="Sun X."/>
            <person name="Xu C."/>
            <person name="Sun H."/>
            <person name="Wang X."/>
            <person name="Ge C."/>
            <person name="Zhang Z."/>
            <person name="Wang Q."/>
            <person name="Fei Z."/>
            <person name="Jiao C."/>
            <person name="Wang Q."/>
        </authorList>
    </citation>
    <scope>NUCLEOTIDE SEQUENCE [LARGE SCALE GENOMIC DNA]</scope>
    <source>
        <strain evidence="8">cv. Varoflay</strain>
    </source>
</reference>
<dbReference type="GO" id="GO:0005874">
    <property type="term" value="C:microtubule"/>
    <property type="evidence" value="ECO:0000318"/>
    <property type="project" value="GO_Central"/>
</dbReference>
<feature type="compositionally biased region" description="Polar residues" evidence="6">
    <location>
        <begin position="57"/>
        <end position="67"/>
    </location>
</feature>
<dbReference type="GO" id="GO:1903338">
    <property type="term" value="P:regulation of cell wall organization or biogenesis"/>
    <property type="evidence" value="ECO:0007669"/>
    <property type="project" value="UniProtKB-ARBA"/>
</dbReference>
<keyword evidence="8" id="KW-1185">Reference proteome</keyword>
<dbReference type="PANTHER" id="PTHR47971">
    <property type="entry name" value="KINESIN-RELATED PROTEIN 6"/>
    <property type="match status" value="1"/>
</dbReference>
<evidence type="ECO:0000313" key="8">
    <source>
        <dbReference type="Proteomes" id="UP000813463"/>
    </source>
</evidence>
<sequence length="715" mass="79363">MNVVGRQMPRSGAATRQYSDNDDSNFIEVPSKWLQSAANLPQDYGFYGGEGGSKWNRNVQRSMNSGNEFPLDPPSPLNSSRTASLRKADGGFSTEYSPGLLDLHSFDTELIPELPVNNPYDGFSLNQPAQSKSLEDSDVYLAANNNTNRANSVAKIKVVVRKRPLNKKEIAKKEDDIITIEPNSNALTVHETKLKVDLTEYVERHEFVFDAVLHENVSNDAVYAETVKPVVPLIFQKTKATCFAYGQTGSGKTYTMQPLPLRASQDMLRLIQNTYRNQGFQLFLSFFEIYGGKLYDLLSDRRSLCMREDGKKQVCIVGLQEYKVNDAETIKDLIEKGSATRSTGTTGANEESSRSHAILQLVIKRSADGSESKPPRVVGKLSFIDLAGSERGADTTDNDKQTRMEGAEINKSLLALKECIRALDNDQNHIPFRGSKLTEVLRDSFVGNSRTIMISCVSPNSGSCEHTLNTLRYADRVKSLSKGNNSKRDLPSSTISKDSNSQLSSSSSAQMSNLEGTTTDGLNGSGRFGWSRGLDREASPSPKLERVPSGRADNTFVSGYSDYYRGHKGGQVDMSVDDYDNSEDIFEQEKPYRSKNKKAETYNVPATDNRMRKNLSDLSSNNTSSDDDLNVLLKEEEDLVAAHRGLIEETMELVREEMNLLIEAEQPGNQVDDYVSNLNSILSQKAAGILKLQSQLANFKQRLNEHNVLVSSARY</sequence>
<dbReference type="Gene3D" id="3.40.850.10">
    <property type="entry name" value="Kinesin motor domain"/>
    <property type="match status" value="1"/>
</dbReference>
<dbReference type="Pfam" id="PF00225">
    <property type="entry name" value="Kinesin"/>
    <property type="match status" value="1"/>
</dbReference>
<name>A0A9R0JLC8_SPIOL</name>
<reference evidence="9" key="2">
    <citation type="submission" date="2025-08" db="UniProtKB">
        <authorList>
            <consortium name="RefSeq"/>
        </authorList>
    </citation>
    <scope>IDENTIFICATION</scope>
    <source>
        <tissue evidence="9">Leaf</tissue>
    </source>
</reference>
<dbReference type="GO" id="GO:0008017">
    <property type="term" value="F:microtubule binding"/>
    <property type="evidence" value="ECO:0007669"/>
    <property type="project" value="InterPro"/>
</dbReference>
<evidence type="ECO:0000256" key="6">
    <source>
        <dbReference type="SAM" id="MobiDB-lite"/>
    </source>
</evidence>
<feature type="domain" description="Kinesin motor" evidence="7">
    <location>
        <begin position="155"/>
        <end position="480"/>
    </location>
</feature>
<dbReference type="KEGG" id="soe:110778325"/>
<organism evidence="8 9">
    <name type="scientific">Spinacia oleracea</name>
    <name type="common">Spinach</name>
    <dbReference type="NCBI Taxonomy" id="3562"/>
    <lineage>
        <taxon>Eukaryota</taxon>
        <taxon>Viridiplantae</taxon>
        <taxon>Streptophyta</taxon>
        <taxon>Embryophyta</taxon>
        <taxon>Tracheophyta</taxon>
        <taxon>Spermatophyta</taxon>
        <taxon>Magnoliopsida</taxon>
        <taxon>eudicotyledons</taxon>
        <taxon>Gunneridae</taxon>
        <taxon>Pentapetalae</taxon>
        <taxon>Caryophyllales</taxon>
        <taxon>Chenopodiaceae</taxon>
        <taxon>Chenopodioideae</taxon>
        <taxon>Anserineae</taxon>
        <taxon>Spinacia</taxon>
    </lineage>
</organism>
<dbReference type="PANTHER" id="PTHR47971:SF9">
    <property type="entry name" value="KINESIN-LIKE PROTEIN KIN-13B"/>
    <property type="match status" value="1"/>
</dbReference>
<dbReference type="Proteomes" id="UP000813463">
    <property type="component" value="Chromosome 2"/>
</dbReference>
<keyword evidence="1 4" id="KW-0547">Nucleotide-binding</keyword>
<evidence type="ECO:0000313" key="9">
    <source>
        <dbReference type="RefSeq" id="XP_021838583.2"/>
    </source>
</evidence>
<feature type="region of interest" description="Disordered" evidence="6">
    <location>
        <begin position="57"/>
        <end position="86"/>
    </location>
</feature>
<evidence type="ECO:0000256" key="2">
    <source>
        <dbReference type="ARBA" id="ARBA00022840"/>
    </source>
</evidence>
<keyword evidence="3 4" id="KW-0505">Motor protein</keyword>
<protein>
    <recommendedName>
        <fullName evidence="5">Kinesin-like protein</fullName>
    </recommendedName>
</protein>